<accession>A0A8X6ML89</accession>
<dbReference type="AlphaFoldDB" id="A0A8X6ML89"/>
<dbReference type="Pfam" id="PF00855">
    <property type="entry name" value="PWWP"/>
    <property type="match status" value="1"/>
</dbReference>
<feature type="non-terminal residue" evidence="3">
    <location>
        <position position="148"/>
    </location>
</feature>
<feature type="region of interest" description="Disordered" evidence="1">
    <location>
        <begin position="124"/>
        <end position="148"/>
    </location>
</feature>
<feature type="domain" description="PWWP" evidence="2">
    <location>
        <begin position="29"/>
        <end position="86"/>
    </location>
</feature>
<feature type="compositionally biased region" description="Basic and acidic residues" evidence="1">
    <location>
        <begin position="139"/>
        <end position="148"/>
    </location>
</feature>
<dbReference type="EMBL" id="BMAW01047927">
    <property type="protein sequence ID" value="GFS63400.1"/>
    <property type="molecule type" value="Genomic_DNA"/>
</dbReference>
<reference evidence="3" key="1">
    <citation type="submission" date="2020-08" db="EMBL/GenBank/DDBJ databases">
        <title>Multicomponent nature underlies the extraordinary mechanical properties of spider dragline silk.</title>
        <authorList>
            <person name="Kono N."/>
            <person name="Nakamura H."/>
            <person name="Mori M."/>
            <person name="Yoshida Y."/>
            <person name="Ohtoshi R."/>
            <person name="Malay A.D."/>
            <person name="Moran D.A.P."/>
            <person name="Tomita M."/>
            <person name="Numata K."/>
            <person name="Arakawa K."/>
        </authorList>
    </citation>
    <scope>NUCLEOTIDE SEQUENCE</scope>
</reference>
<name>A0A8X6ML89_NEPPI</name>
<keyword evidence="4" id="KW-1185">Reference proteome</keyword>
<dbReference type="InterPro" id="IPR000313">
    <property type="entry name" value="PWWP_dom"/>
</dbReference>
<feature type="non-terminal residue" evidence="3">
    <location>
        <position position="1"/>
    </location>
</feature>
<evidence type="ECO:0000313" key="3">
    <source>
        <dbReference type="EMBL" id="GFS63400.1"/>
    </source>
</evidence>
<protein>
    <recommendedName>
        <fullName evidence="2">PWWP domain-containing protein</fullName>
    </recommendedName>
</protein>
<feature type="compositionally biased region" description="Basic and acidic residues" evidence="1">
    <location>
        <begin position="124"/>
        <end position="133"/>
    </location>
</feature>
<evidence type="ECO:0000313" key="4">
    <source>
        <dbReference type="Proteomes" id="UP000887013"/>
    </source>
</evidence>
<proteinExistence type="predicted"/>
<comment type="caution">
    <text evidence="3">The sequence shown here is derived from an EMBL/GenBank/DDBJ whole genome shotgun (WGS) entry which is preliminary data.</text>
</comment>
<dbReference type="OrthoDB" id="62853at2759"/>
<dbReference type="Proteomes" id="UP000887013">
    <property type="component" value="Unassembled WGS sequence"/>
</dbReference>
<evidence type="ECO:0000256" key="1">
    <source>
        <dbReference type="SAM" id="MobiDB-lite"/>
    </source>
</evidence>
<organism evidence="3 4">
    <name type="scientific">Nephila pilipes</name>
    <name type="common">Giant wood spider</name>
    <name type="synonym">Nephila maculata</name>
    <dbReference type="NCBI Taxonomy" id="299642"/>
    <lineage>
        <taxon>Eukaryota</taxon>
        <taxon>Metazoa</taxon>
        <taxon>Ecdysozoa</taxon>
        <taxon>Arthropoda</taxon>
        <taxon>Chelicerata</taxon>
        <taxon>Arachnida</taxon>
        <taxon>Araneae</taxon>
        <taxon>Araneomorphae</taxon>
        <taxon>Entelegynae</taxon>
        <taxon>Araneoidea</taxon>
        <taxon>Nephilidae</taxon>
        <taxon>Nephila</taxon>
    </lineage>
</organism>
<dbReference type="PROSITE" id="PS50812">
    <property type="entry name" value="PWWP"/>
    <property type="match status" value="1"/>
</dbReference>
<dbReference type="SMART" id="SM00293">
    <property type="entry name" value="PWWP"/>
    <property type="match status" value="1"/>
</dbReference>
<sequence>DKGMENQPIEEKKEEIKEKQRMCTKSFETGELVWAKLKNFPFWPGQISEPLPGEDRQNEGMCYMCLLGSRNYLWVPIERVCHHSERFIPTSYKNKSDMYKKAIDEVKIVIEGVRLRDLSKVTEEKAEEKELMKDTQLIEEDKGMENQP</sequence>
<gene>
    <name evidence="3" type="ORF">NPIL_31341</name>
</gene>
<dbReference type="SUPFAM" id="SSF63748">
    <property type="entry name" value="Tudor/PWWP/MBT"/>
    <property type="match status" value="1"/>
</dbReference>
<evidence type="ECO:0000259" key="2">
    <source>
        <dbReference type="PROSITE" id="PS50812"/>
    </source>
</evidence>
<dbReference type="Gene3D" id="2.30.30.140">
    <property type="match status" value="1"/>
</dbReference>